<comment type="caution">
    <text evidence="4">The sequence shown here is derived from an EMBL/GenBank/DDBJ whole genome shotgun (WGS) entry which is preliminary data.</text>
</comment>
<dbReference type="InterPro" id="IPR002347">
    <property type="entry name" value="SDR_fam"/>
</dbReference>
<evidence type="ECO:0000256" key="1">
    <source>
        <dbReference type="ARBA" id="ARBA00006484"/>
    </source>
</evidence>
<evidence type="ECO:0000313" key="4">
    <source>
        <dbReference type="EMBL" id="GAB92658.1"/>
    </source>
</evidence>
<protein>
    <submittedName>
        <fullName evidence="4">Putative oxidoreductase</fullName>
    </submittedName>
</protein>
<dbReference type="PRINTS" id="PR00080">
    <property type="entry name" value="SDRFAMILY"/>
</dbReference>
<dbReference type="PANTHER" id="PTHR42760:SF133">
    <property type="entry name" value="3-OXOACYL-[ACYL-CARRIER-PROTEIN] REDUCTASE"/>
    <property type="match status" value="1"/>
</dbReference>
<proteinExistence type="inferred from homology"/>
<dbReference type="PRINTS" id="PR00081">
    <property type="entry name" value="GDHRDH"/>
</dbReference>
<dbReference type="PROSITE" id="PS00061">
    <property type="entry name" value="ADH_SHORT"/>
    <property type="match status" value="1"/>
</dbReference>
<dbReference type="PANTHER" id="PTHR42760">
    <property type="entry name" value="SHORT-CHAIN DEHYDROGENASES/REDUCTASES FAMILY MEMBER"/>
    <property type="match status" value="1"/>
</dbReference>
<dbReference type="FunFam" id="3.40.50.720:FF:000084">
    <property type="entry name" value="Short-chain dehydrogenase reductase"/>
    <property type="match status" value="1"/>
</dbReference>
<comment type="similarity">
    <text evidence="1">Belongs to the short-chain dehydrogenases/reductases (SDR) family.</text>
</comment>
<evidence type="ECO:0000313" key="5">
    <source>
        <dbReference type="Proteomes" id="UP000008363"/>
    </source>
</evidence>
<dbReference type="EMBL" id="BAHC01000186">
    <property type="protein sequence ID" value="GAB92658.1"/>
    <property type="molecule type" value="Genomic_DNA"/>
</dbReference>
<dbReference type="SUPFAM" id="SSF51735">
    <property type="entry name" value="NAD(P)-binding Rossmann-fold domains"/>
    <property type="match status" value="1"/>
</dbReference>
<dbReference type="OrthoDB" id="5173603at2"/>
<evidence type="ECO:0000256" key="3">
    <source>
        <dbReference type="ARBA" id="ARBA00023027"/>
    </source>
</evidence>
<dbReference type="Pfam" id="PF13561">
    <property type="entry name" value="adh_short_C2"/>
    <property type="match status" value="1"/>
</dbReference>
<dbReference type="Proteomes" id="UP000008363">
    <property type="component" value="Unassembled WGS sequence"/>
</dbReference>
<dbReference type="RefSeq" id="WP_006337334.1">
    <property type="nucleotide sequence ID" value="NZ_BAHC01000186.1"/>
</dbReference>
<gene>
    <name evidence="4" type="ORF">GORHZ_186_00280</name>
</gene>
<accession>K6V8V6</accession>
<dbReference type="InterPro" id="IPR020904">
    <property type="entry name" value="Sc_DH/Rdtase_CS"/>
</dbReference>
<dbReference type="GO" id="GO:0016616">
    <property type="term" value="F:oxidoreductase activity, acting on the CH-OH group of donors, NAD or NADP as acceptor"/>
    <property type="evidence" value="ECO:0007669"/>
    <property type="project" value="TreeGrafter"/>
</dbReference>
<dbReference type="AlphaFoldDB" id="K6V8V6"/>
<dbReference type="InterPro" id="IPR023985">
    <property type="entry name" value="SDR_subfam_1"/>
</dbReference>
<dbReference type="NCBIfam" id="TIGR03971">
    <property type="entry name" value="SDR_subfam_1"/>
    <property type="match status" value="1"/>
</dbReference>
<dbReference type="STRING" id="1108045.GORHZ_186_00280"/>
<evidence type="ECO:0000256" key="2">
    <source>
        <dbReference type="ARBA" id="ARBA00023002"/>
    </source>
</evidence>
<reference evidence="4 5" key="1">
    <citation type="submission" date="2012-08" db="EMBL/GenBank/DDBJ databases">
        <title>Whole genome shotgun sequence of Gordonia rhizosphera NBRC 16068.</title>
        <authorList>
            <person name="Takarada H."/>
            <person name="Isaki S."/>
            <person name="Hosoyama A."/>
            <person name="Tsuchikane K."/>
            <person name="Katsumata H."/>
            <person name="Baba S."/>
            <person name="Ohji S."/>
            <person name="Yamazaki S."/>
            <person name="Fujita N."/>
        </authorList>
    </citation>
    <scope>NUCLEOTIDE SEQUENCE [LARGE SCALE GENOMIC DNA]</scope>
    <source>
        <strain evidence="4 5">NBRC 16068</strain>
    </source>
</reference>
<organism evidence="4 5">
    <name type="scientific">Gordonia rhizosphera NBRC 16068</name>
    <dbReference type="NCBI Taxonomy" id="1108045"/>
    <lineage>
        <taxon>Bacteria</taxon>
        <taxon>Bacillati</taxon>
        <taxon>Actinomycetota</taxon>
        <taxon>Actinomycetes</taxon>
        <taxon>Mycobacteriales</taxon>
        <taxon>Gordoniaceae</taxon>
        <taxon>Gordonia</taxon>
    </lineage>
</organism>
<keyword evidence="5" id="KW-1185">Reference proteome</keyword>
<sequence length="267" mass="28122">MSDRLKDKAFVVTGAARGMGRSHAIQIAEEGADVILIDACADMDTIPYPMSTPDDLAEVVAEVVARDRKAFSAQVDVSDRGALEDAITEGVAALGRLDGSVANAGVINSGTWDEVTDTDWRKVLDVNLIGAWNTCAAVIPHLPETGGSLVNIGSAGALNAQPFNLPYVASKWGINGFSRALANELAAQSIRVNVVHPTGVLTGINAPRMIELVQGERSDVAPLFANKLPVFLVEPVDVSNAVVYLLSDEARYVTGTEIRVDAGITAN</sequence>
<dbReference type="CDD" id="cd05233">
    <property type="entry name" value="SDR_c"/>
    <property type="match status" value="1"/>
</dbReference>
<dbReference type="InterPro" id="IPR036291">
    <property type="entry name" value="NAD(P)-bd_dom_sf"/>
</dbReference>
<dbReference type="Gene3D" id="3.40.50.720">
    <property type="entry name" value="NAD(P)-binding Rossmann-like Domain"/>
    <property type="match status" value="1"/>
</dbReference>
<keyword evidence="3" id="KW-0520">NAD</keyword>
<name>K6V8V6_9ACTN</name>
<keyword evidence="2" id="KW-0560">Oxidoreductase</keyword>
<dbReference type="eggNOG" id="COG1028">
    <property type="taxonomic scope" value="Bacteria"/>
</dbReference>